<comment type="caution">
    <text evidence="3">The sequence shown here is derived from an EMBL/GenBank/DDBJ whole genome shotgun (WGS) entry which is preliminary data.</text>
</comment>
<evidence type="ECO:0000256" key="1">
    <source>
        <dbReference type="SAM" id="MobiDB-lite"/>
    </source>
</evidence>
<keyword evidence="2" id="KW-0472">Membrane</keyword>
<evidence type="ECO:0000313" key="3">
    <source>
        <dbReference type="EMBL" id="OZI61255.1"/>
    </source>
</evidence>
<feature type="region of interest" description="Disordered" evidence="1">
    <location>
        <begin position="153"/>
        <end position="179"/>
    </location>
</feature>
<feature type="compositionally biased region" description="Basic and acidic residues" evidence="1">
    <location>
        <begin position="170"/>
        <end position="179"/>
    </location>
</feature>
<dbReference type="AlphaFoldDB" id="A0A261UI30"/>
<organism evidence="3 4">
    <name type="scientific">Bordetella genomosp. 11</name>
    <dbReference type="NCBI Taxonomy" id="1416808"/>
    <lineage>
        <taxon>Bacteria</taxon>
        <taxon>Pseudomonadati</taxon>
        <taxon>Pseudomonadota</taxon>
        <taxon>Betaproteobacteria</taxon>
        <taxon>Burkholderiales</taxon>
        <taxon>Alcaligenaceae</taxon>
        <taxon>Bordetella</taxon>
    </lineage>
</organism>
<dbReference type="OrthoDB" id="8683418at2"/>
<protein>
    <submittedName>
        <fullName evidence="3">Uncharacterized protein</fullName>
    </submittedName>
</protein>
<keyword evidence="4" id="KW-1185">Reference proteome</keyword>
<dbReference type="Proteomes" id="UP000215767">
    <property type="component" value="Unassembled WGS sequence"/>
</dbReference>
<feature type="region of interest" description="Disordered" evidence="1">
    <location>
        <begin position="27"/>
        <end position="86"/>
    </location>
</feature>
<proteinExistence type="predicted"/>
<evidence type="ECO:0000313" key="4">
    <source>
        <dbReference type="Proteomes" id="UP000215767"/>
    </source>
</evidence>
<name>A0A261UI30_9BORD</name>
<sequence length="179" mass="18804">MAIDGEPKDGDYVRYIEKLVNRGQAAPGQVLGKAGHAGPSPLPPPSPGEVVRDAPPAARRPAAAWGRGAASATPASAPSRDTAPPAQDTLAARAGKRRGALAVTIVGLAIAWQALRMLFQALRQPEFDPQDLVPVAFLLIFAGMLWRAARSQRTRAGQPPARLPPLTTIAKHEPGKPAR</sequence>
<evidence type="ECO:0000256" key="2">
    <source>
        <dbReference type="SAM" id="Phobius"/>
    </source>
</evidence>
<dbReference type="RefSeq" id="WP_094842661.1">
    <property type="nucleotide sequence ID" value="NZ_NEVS01000004.1"/>
</dbReference>
<reference evidence="4" key="1">
    <citation type="submission" date="2017-05" db="EMBL/GenBank/DDBJ databases">
        <title>Complete and WGS of Bordetella genogroups.</title>
        <authorList>
            <person name="Spilker T."/>
            <person name="Lipuma J."/>
        </authorList>
    </citation>
    <scope>NUCLEOTIDE SEQUENCE [LARGE SCALE GENOMIC DNA]</scope>
    <source>
        <strain evidence="4">AU8856</strain>
    </source>
</reference>
<feature type="compositionally biased region" description="Low complexity" evidence="1">
    <location>
        <begin position="53"/>
        <end position="86"/>
    </location>
</feature>
<feature type="transmembrane region" description="Helical" evidence="2">
    <location>
        <begin position="100"/>
        <end position="119"/>
    </location>
</feature>
<dbReference type="EMBL" id="NEVS01000004">
    <property type="protein sequence ID" value="OZI61255.1"/>
    <property type="molecule type" value="Genomic_DNA"/>
</dbReference>
<feature type="transmembrane region" description="Helical" evidence="2">
    <location>
        <begin position="131"/>
        <end position="149"/>
    </location>
</feature>
<keyword evidence="2" id="KW-1133">Transmembrane helix</keyword>
<gene>
    <name evidence="3" type="ORF">CAL28_18175</name>
</gene>
<accession>A0A261UI30</accession>
<keyword evidence="2" id="KW-0812">Transmembrane</keyword>